<dbReference type="SUPFAM" id="SSF46689">
    <property type="entry name" value="Homeodomain-like"/>
    <property type="match status" value="1"/>
</dbReference>
<dbReference type="InterPro" id="IPR050624">
    <property type="entry name" value="HTH-type_Tx_Regulator"/>
</dbReference>
<evidence type="ECO:0000256" key="1">
    <source>
        <dbReference type="ARBA" id="ARBA00023125"/>
    </source>
</evidence>
<dbReference type="PROSITE" id="PS50977">
    <property type="entry name" value="HTH_TETR_2"/>
    <property type="match status" value="1"/>
</dbReference>
<reference evidence="4 5" key="1">
    <citation type="submission" date="2019-12" db="EMBL/GenBank/DDBJ databases">
        <title>Lactobacillus hilgardii FLUB.</title>
        <authorList>
            <person name="Gustaw K."/>
        </authorList>
    </citation>
    <scope>NUCLEOTIDE SEQUENCE [LARGE SCALE GENOMIC DNA]</scope>
    <source>
        <strain evidence="4 5">FLUB</strain>
    </source>
</reference>
<gene>
    <name evidence="4" type="ORF">GQR93_06430</name>
</gene>
<organism evidence="4 5">
    <name type="scientific">Lentilactobacillus hilgardii</name>
    <name type="common">Lactobacillus hilgardii</name>
    <dbReference type="NCBI Taxonomy" id="1588"/>
    <lineage>
        <taxon>Bacteria</taxon>
        <taxon>Bacillati</taxon>
        <taxon>Bacillota</taxon>
        <taxon>Bacilli</taxon>
        <taxon>Lactobacillales</taxon>
        <taxon>Lactobacillaceae</taxon>
        <taxon>Lentilactobacillus</taxon>
    </lineage>
</organism>
<dbReference type="Pfam" id="PF14278">
    <property type="entry name" value="TetR_C_8"/>
    <property type="match status" value="1"/>
</dbReference>
<dbReference type="AlphaFoldDB" id="A0A6P1ECQ6"/>
<dbReference type="InterPro" id="IPR009057">
    <property type="entry name" value="Homeodomain-like_sf"/>
</dbReference>
<feature type="DNA-binding region" description="H-T-H motif" evidence="2">
    <location>
        <begin position="44"/>
        <end position="63"/>
    </location>
</feature>
<dbReference type="EMBL" id="CP047121">
    <property type="protein sequence ID" value="QHB51844.1"/>
    <property type="molecule type" value="Genomic_DNA"/>
</dbReference>
<dbReference type="Gene3D" id="1.10.357.10">
    <property type="entry name" value="Tetracycline Repressor, domain 2"/>
    <property type="match status" value="1"/>
</dbReference>
<name>A0A6P1ECQ6_LENHI</name>
<evidence type="ECO:0000313" key="5">
    <source>
        <dbReference type="Proteomes" id="UP000465035"/>
    </source>
</evidence>
<dbReference type="PANTHER" id="PTHR43479">
    <property type="entry name" value="ACREF/ENVCD OPERON REPRESSOR-RELATED"/>
    <property type="match status" value="1"/>
</dbReference>
<sequence>MDKIIKIDQLEENMAEDRRQRKTKKSIQEALIQFLQKKPLNKISVAEIVHEADISRSTFYLHYDDLYDLYDQLNNHFLDGLFESFETYYPTTQTESYFELAQRLINYIDKNKTLFSIFIKENTVSVVNRLSNIFVDKVMQFEKINKDDLQGYYEIVWSVRGMMGIVIEWTQHDMKPDKDDFIEIVRSILDKL</sequence>
<dbReference type="RefSeq" id="WP_003553510.1">
    <property type="nucleotide sequence ID" value="NZ_CABKOL010000102.1"/>
</dbReference>
<dbReference type="Proteomes" id="UP000465035">
    <property type="component" value="Chromosome"/>
</dbReference>
<proteinExistence type="predicted"/>
<protein>
    <submittedName>
        <fullName evidence="4">TetR/AcrR family transcriptional regulator</fullName>
    </submittedName>
</protein>
<evidence type="ECO:0000259" key="3">
    <source>
        <dbReference type="PROSITE" id="PS50977"/>
    </source>
</evidence>
<dbReference type="GO" id="GO:0003677">
    <property type="term" value="F:DNA binding"/>
    <property type="evidence" value="ECO:0007669"/>
    <property type="project" value="UniProtKB-UniRule"/>
</dbReference>
<keyword evidence="1 2" id="KW-0238">DNA-binding</keyword>
<dbReference type="InterPro" id="IPR039532">
    <property type="entry name" value="TetR_C_Firmicutes"/>
</dbReference>
<dbReference type="PANTHER" id="PTHR43479:SF7">
    <property type="entry name" value="TETR-FAMILY TRANSCRIPTIONAL REGULATOR"/>
    <property type="match status" value="1"/>
</dbReference>
<evidence type="ECO:0000256" key="2">
    <source>
        <dbReference type="PROSITE-ProRule" id="PRU00335"/>
    </source>
</evidence>
<feature type="domain" description="HTH tetR-type" evidence="3">
    <location>
        <begin position="21"/>
        <end position="81"/>
    </location>
</feature>
<evidence type="ECO:0000313" key="4">
    <source>
        <dbReference type="EMBL" id="QHB51844.1"/>
    </source>
</evidence>
<dbReference type="InterPro" id="IPR001647">
    <property type="entry name" value="HTH_TetR"/>
</dbReference>
<accession>A0A6P1ECQ6</accession>